<dbReference type="Gene3D" id="1.10.8.200">
    <property type="entry name" value="Replisome organizer (g39p helicase loader/inhibitor protein)"/>
    <property type="match status" value="1"/>
</dbReference>
<feature type="region of interest" description="Disordered" evidence="1">
    <location>
        <begin position="1"/>
        <end position="28"/>
    </location>
</feature>
<reference evidence="2 3" key="1">
    <citation type="submission" date="2019-05" db="EMBL/GenBank/DDBJ databases">
        <title>We sequenced the genome of Paenibacillus hemerocallicola KCTC 33185 for further insight into its adaptation and study the phylogeny of Paenibacillus.</title>
        <authorList>
            <person name="Narsing Rao M.P."/>
        </authorList>
    </citation>
    <scope>NUCLEOTIDE SEQUENCE [LARGE SCALE GENOMIC DNA]</scope>
    <source>
        <strain evidence="2 3">KCTC 33185</strain>
    </source>
</reference>
<dbReference type="AlphaFoldDB" id="A0A5C4THI1"/>
<evidence type="ECO:0000313" key="2">
    <source>
        <dbReference type="EMBL" id="TNJ68202.1"/>
    </source>
</evidence>
<sequence length="145" mass="16475">MDRAPNRRRTGSKARTNSQLRKSGRPRNVKESEIRKIFLVIENAYGGVFAYDDYKVELWRQTLEDVPFELAEDNLLAYIRNPDNRFPPHPGALAQLAAEEARGPDIPNAEETRAMLAAYDWDRSLPLPALPPCVAELKAKWRADG</sequence>
<accession>A0A5C4THI1</accession>
<evidence type="ECO:0008006" key="4">
    <source>
        <dbReference type="Google" id="ProtNLM"/>
    </source>
</evidence>
<evidence type="ECO:0000256" key="1">
    <source>
        <dbReference type="SAM" id="MobiDB-lite"/>
    </source>
</evidence>
<protein>
    <recommendedName>
        <fullName evidence="4">Replicative helicase inhibitor G39P N-terminal domain-containing protein</fullName>
    </recommendedName>
</protein>
<keyword evidence="3" id="KW-1185">Reference proteome</keyword>
<feature type="compositionally biased region" description="Basic residues" evidence="1">
    <location>
        <begin position="1"/>
        <end position="12"/>
    </location>
</feature>
<evidence type="ECO:0000313" key="3">
    <source>
        <dbReference type="Proteomes" id="UP000307943"/>
    </source>
</evidence>
<gene>
    <name evidence="2" type="ORF">FE784_00625</name>
</gene>
<dbReference type="Proteomes" id="UP000307943">
    <property type="component" value="Unassembled WGS sequence"/>
</dbReference>
<comment type="caution">
    <text evidence="2">The sequence shown here is derived from an EMBL/GenBank/DDBJ whole genome shotgun (WGS) entry which is preliminary data.</text>
</comment>
<dbReference type="OrthoDB" id="2627932at2"/>
<proteinExistence type="predicted"/>
<organism evidence="2 3">
    <name type="scientific">Paenibacillus hemerocallicola</name>
    <dbReference type="NCBI Taxonomy" id="1172614"/>
    <lineage>
        <taxon>Bacteria</taxon>
        <taxon>Bacillati</taxon>
        <taxon>Bacillota</taxon>
        <taxon>Bacilli</taxon>
        <taxon>Bacillales</taxon>
        <taxon>Paenibacillaceae</taxon>
        <taxon>Paenibacillus</taxon>
    </lineage>
</organism>
<name>A0A5C4THI1_9BACL</name>
<dbReference type="EMBL" id="VDCQ01000001">
    <property type="protein sequence ID" value="TNJ68202.1"/>
    <property type="molecule type" value="Genomic_DNA"/>
</dbReference>